<evidence type="ECO:0000313" key="2">
    <source>
        <dbReference type="Proteomes" id="UP000577408"/>
    </source>
</evidence>
<reference evidence="1 2" key="1">
    <citation type="submission" date="2020-05" db="EMBL/GenBank/DDBJ databases">
        <title>Descriptions of Corynebacterium xxxx sp. nov., Corynebacterium yyyy sp. nov. and Corynebacterium zzzz sp. nov.</title>
        <authorList>
            <person name="Zhang G."/>
        </authorList>
    </citation>
    <scope>NUCLEOTIDE SEQUENCE [LARGE SCALE GENOMIC DNA]</scope>
    <source>
        <strain evidence="2">zg-913</strain>
    </source>
</reference>
<proteinExistence type="predicted"/>
<dbReference type="Proteomes" id="UP000577408">
    <property type="component" value="Unassembled WGS sequence"/>
</dbReference>
<keyword evidence="2" id="KW-1185">Reference proteome</keyword>
<sequence>MTSPALKDPAGFSGQTWLTPSEWETYRKEVPRRFSGKRREAIIKRDGEKCAHCKGKTGILQVTHIVPFDIGVVDFGLTPWWLTQDENLALAHKNNCSSHVRLGIEAIPSYLTTKGLNLSDSPAAKSGRLKFVTVNGTIRPEFT</sequence>
<comment type="caution">
    <text evidence="1">The sequence shown here is derived from an EMBL/GenBank/DDBJ whole genome shotgun (WGS) entry which is preliminary data.</text>
</comment>
<dbReference type="AlphaFoldDB" id="A0A7V9A2I5"/>
<dbReference type="EMBL" id="JABFED010000007">
    <property type="protein sequence ID" value="MBA1838158.1"/>
    <property type="molecule type" value="Genomic_DNA"/>
</dbReference>
<protein>
    <recommendedName>
        <fullName evidence="3">HNH endonuclease</fullName>
    </recommendedName>
</protein>
<dbReference type="RefSeq" id="WP_181192847.1">
    <property type="nucleotide sequence ID" value="NZ_JABFED010000007.1"/>
</dbReference>
<accession>A0A7V9A2I5</accession>
<evidence type="ECO:0000313" key="1">
    <source>
        <dbReference type="EMBL" id="MBA1838158.1"/>
    </source>
</evidence>
<organism evidence="1 2">
    <name type="scientific">Corynebacterium wankanglinii</name>
    <dbReference type="NCBI Taxonomy" id="2735136"/>
    <lineage>
        <taxon>Bacteria</taxon>
        <taxon>Bacillati</taxon>
        <taxon>Actinomycetota</taxon>
        <taxon>Actinomycetes</taxon>
        <taxon>Mycobacteriales</taxon>
        <taxon>Corynebacteriaceae</taxon>
        <taxon>Corynebacterium</taxon>
    </lineage>
</organism>
<gene>
    <name evidence="1" type="ORF">HMA55_09720</name>
</gene>
<evidence type="ECO:0008006" key="3">
    <source>
        <dbReference type="Google" id="ProtNLM"/>
    </source>
</evidence>
<name>A0A7V9A2I5_9CORY</name>